<sequence>MDDIFYSAYRPGRCLQSAWTMHAENHLEQNWAKTGAEFHLSSQDDPRSSWTILEQILILHYSFEVLCDVLDMDNRRIKLLPNKSSVTPANNRDKAVVYITPGSALVQTKAEKAVLIGLLVTEHLKPNDDGSVKQDAIPTAISELITEYEDVMPADLPIGLPPLRQLQHQIEFIPGASLPNLPHYRMSPKEHTILQEVIDELLQKQLIQPSMSPCAVPALIVPKKDGKWRMCIDSRAINKITVKYRFPMPRFNDLLDKLAGASIFSKLDLRSGYHQIRVRQGDEWKTAFKTKEGLHEWKVMPFGLCNAPSTFMRLMNEVLKPFLDKCCVVYFDDILVFSSTISDHVEHLKKIFESLRNSKLFLNAAKCQFATSRVHFLGFILSVEGVHVDPRKTSAIADWPTPQSISDIRSFHGLANFYRRFVKGFSIIMSPITDALKAKSFVWTEAQQHSFDAIKLALTSAPVLALPDFTKPFQVDTDASATGVGAVLSQNDKPIEFFSEKLSSARQKWSSVYHHKHKTGDGGNEDEPDQDPMVPSSRAVMFPERKGIGRSPIERLGQGSEARTETAAGLAGGRRVWRRVLGRRQAVRSVLGWIRLVEARARRQLTHGSAGAGDRRATASAAVRPRRRLGRPEAGRLEMQEQAGDGLQASD</sequence>
<evidence type="ECO:0000313" key="4">
    <source>
        <dbReference type="EMBL" id="KAI0499355.1"/>
    </source>
</evidence>
<dbReference type="Pfam" id="PF00078">
    <property type="entry name" value="RVT_1"/>
    <property type="match status" value="1"/>
</dbReference>
<evidence type="ECO:0000259" key="3">
    <source>
        <dbReference type="PROSITE" id="PS50878"/>
    </source>
</evidence>
<keyword evidence="5" id="KW-1185">Reference proteome</keyword>
<dbReference type="SMR" id="A0A8T3AYU8"/>
<dbReference type="InterPro" id="IPR000477">
    <property type="entry name" value="RT_dom"/>
</dbReference>
<reference evidence="4" key="1">
    <citation type="journal article" date="2022" name="Front. Genet.">
        <title>Chromosome-Scale Assembly of the Dendrobium nobile Genome Provides Insights Into the Molecular Mechanism of the Biosynthesis of the Medicinal Active Ingredient of Dendrobium.</title>
        <authorList>
            <person name="Xu Q."/>
            <person name="Niu S.-C."/>
            <person name="Li K.-L."/>
            <person name="Zheng P.-J."/>
            <person name="Zhang X.-J."/>
            <person name="Jia Y."/>
            <person name="Liu Y."/>
            <person name="Niu Y.-X."/>
            <person name="Yu L.-H."/>
            <person name="Chen D.-F."/>
            <person name="Zhang G.-Q."/>
        </authorList>
    </citation>
    <scope>NUCLEOTIDE SEQUENCE</scope>
    <source>
        <tissue evidence="4">Leaf</tissue>
    </source>
</reference>
<comment type="caution">
    <text evidence="4">The sequence shown here is derived from an EMBL/GenBank/DDBJ whole genome shotgun (WGS) entry which is preliminary data.</text>
</comment>
<feature type="domain" description="Reverse transcriptase" evidence="3">
    <location>
        <begin position="202"/>
        <end position="381"/>
    </location>
</feature>
<evidence type="ECO:0000256" key="1">
    <source>
        <dbReference type="ARBA" id="ARBA00023268"/>
    </source>
</evidence>
<dbReference type="Gene3D" id="3.10.10.10">
    <property type="entry name" value="HIV Type 1 Reverse Transcriptase, subunit A, domain 1"/>
    <property type="match status" value="1"/>
</dbReference>
<accession>A0A8T3AYU8</accession>
<dbReference type="AlphaFoldDB" id="A0A8T3AYU8"/>
<dbReference type="PANTHER" id="PTHR37984:SF5">
    <property type="entry name" value="PROTEIN NYNRIN-LIKE"/>
    <property type="match status" value="1"/>
</dbReference>
<dbReference type="SUPFAM" id="SSF56672">
    <property type="entry name" value="DNA/RNA polymerases"/>
    <property type="match status" value="1"/>
</dbReference>
<dbReference type="EMBL" id="JAGYWB010000014">
    <property type="protein sequence ID" value="KAI0499355.1"/>
    <property type="molecule type" value="Genomic_DNA"/>
</dbReference>
<evidence type="ECO:0000313" key="5">
    <source>
        <dbReference type="Proteomes" id="UP000829196"/>
    </source>
</evidence>
<keyword evidence="1" id="KW-0511">Multifunctional enzyme</keyword>
<name>A0A8T3AYU8_DENNO</name>
<dbReference type="Pfam" id="PF17919">
    <property type="entry name" value="RT_RNaseH_2"/>
    <property type="match status" value="1"/>
</dbReference>
<proteinExistence type="predicted"/>
<dbReference type="FunFam" id="3.30.70.270:FF:000020">
    <property type="entry name" value="Transposon Tf2-6 polyprotein-like Protein"/>
    <property type="match status" value="1"/>
</dbReference>
<dbReference type="InterPro" id="IPR043502">
    <property type="entry name" value="DNA/RNA_pol_sf"/>
</dbReference>
<dbReference type="Gene3D" id="3.30.70.270">
    <property type="match status" value="2"/>
</dbReference>
<dbReference type="InterPro" id="IPR043128">
    <property type="entry name" value="Rev_trsase/Diguanyl_cyclase"/>
</dbReference>
<dbReference type="GO" id="GO:0003824">
    <property type="term" value="F:catalytic activity"/>
    <property type="evidence" value="ECO:0007669"/>
    <property type="project" value="UniProtKB-KW"/>
</dbReference>
<gene>
    <name evidence="4" type="ORF">KFK09_020258</name>
</gene>
<evidence type="ECO:0000256" key="2">
    <source>
        <dbReference type="SAM" id="MobiDB-lite"/>
    </source>
</evidence>
<feature type="region of interest" description="Disordered" evidence="2">
    <location>
        <begin position="605"/>
        <end position="651"/>
    </location>
</feature>
<feature type="compositionally biased region" description="Basic and acidic residues" evidence="2">
    <location>
        <begin position="630"/>
        <end position="639"/>
    </location>
</feature>
<organism evidence="4 5">
    <name type="scientific">Dendrobium nobile</name>
    <name type="common">Orchid</name>
    <dbReference type="NCBI Taxonomy" id="94219"/>
    <lineage>
        <taxon>Eukaryota</taxon>
        <taxon>Viridiplantae</taxon>
        <taxon>Streptophyta</taxon>
        <taxon>Embryophyta</taxon>
        <taxon>Tracheophyta</taxon>
        <taxon>Spermatophyta</taxon>
        <taxon>Magnoliopsida</taxon>
        <taxon>Liliopsida</taxon>
        <taxon>Asparagales</taxon>
        <taxon>Orchidaceae</taxon>
        <taxon>Epidendroideae</taxon>
        <taxon>Malaxideae</taxon>
        <taxon>Dendrobiinae</taxon>
        <taxon>Dendrobium</taxon>
    </lineage>
</organism>
<dbReference type="InterPro" id="IPR041577">
    <property type="entry name" value="RT_RNaseH_2"/>
</dbReference>
<dbReference type="InterPro" id="IPR050951">
    <property type="entry name" value="Retrovirus_Pol_polyprotein"/>
</dbReference>
<dbReference type="OrthoDB" id="6773263at2759"/>
<feature type="region of interest" description="Disordered" evidence="2">
    <location>
        <begin position="513"/>
        <end position="536"/>
    </location>
</feature>
<dbReference type="PROSITE" id="PS50878">
    <property type="entry name" value="RT_POL"/>
    <property type="match status" value="1"/>
</dbReference>
<dbReference type="CDD" id="cd01647">
    <property type="entry name" value="RT_LTR"/>
    <property type="match status" value="1"/>
</dbReference>
<dbReference type="PANTHER" id="PTHR37984">
    <property type="entry name" value="PROTEIN CBG26694"/>
    <property type="match status" value="1"/>
</dbReference>
<dbReference type="Proteomes" id="UP000829196">
    <property type="component" value="Unassembled WGS sequence"/>
</dbReference>
<protein>
    <recommendedName>
        <fullName evidence="3">Reverse transcriptase domain-containing protein</fullName>
    </recommendedName>
</protein>